<evidence type="ECO:0000256" key="5">
    <source>
        <dbReference type="ARBA" id="ARBA00023136"/>
    </source>
</evidence>
<evidence type="ECO:0000256" key="1">
    <source>
        <dbReference type="ARBA" id="ARBA00004370"/>
    </source>
</evidence>
<evidence type="ECO:0000256" key="3">
    <source>
        <dbReference type="ARBA" id="ARBA00022771"/>
    </source>
</evidence>
<keyword evidence="4" id="KW-0862">Zinc</keyword>
<keyword evidence="2" id="KW-0479">Metal-binding</keyword>
<comment type="caution">
    <text evidence="6">The sequence shown here is derived from an EMBL/GenBank/DDBJ whole genome shotgun (WGS) entry which is preliminary data.</text>
</comment>
<protein>
    <submittedName>
        <fullName evidence="6">Uncharacterized protein</fullName>
    </submittedName>
</protein>
<evidence type="ECO:0000256" key="2">
    <source>
        <dbReference type="ARBA" id="ARBA00022723"/>
    </source>
</evidence>
<keyword evidence="7" id="KW-1185">Reference proteome</keyword>
<evidence type="ECO:0000313" key="7">
    <source>
        <dbReference type="Proteomes" id="UP001291926"/>
    </source>
</evidence>
<evidence type="ECO:0000256" key="4">
    <source>
        <dbReference type="ARBA" id="ARBA00022833"/>
    </source>
</evidence>
<organism evidence="6 7">
    <name type="scientific">Penstemon davidsonii</name>
    <dbReference type="NCBI Taxonomy" id="160366"/>
    <lineage>
        <taxon>Eukaryota</taxon>
        <taxon>Viridiplantae</taxon>
        <taxon>Streptophyta</taxon>
        <taxon>Embryophyta</taxon>
        <taxon>Tracheophyta</taxon>
        <taxon>Spermatophyta</taxon>
        <taxon>Magnoliopsida</taxon>
        <taxon>eudicotyledons</taxon>
        <taxon>Gunneridae</taxon>
        <taxon>Pentapetalae</taxon>
        <taxon>asterids</taxon>
        <taxon>lamiids</taxon>
        <taxon>Lamiales</taxon>
        <taxon>Plantaginaceae</taxon>
        <taxon>Cheloneae</taxon>
        <taxon>Penstemon</taxon>
    </lineage>
</organism>
<comment type="subcellular location">
    <subcellularLocation>
        <location evidence="1">Membrane</location>
    </subcellularLocation>
</comment>
<keyword evidence="3" id="KW-0863">Zinc-finger</keyword>
<evidence type="ECO:0000313" key="6">
    <source>
        <dbReference type="EMBL" id="KAK4479964.1"/>
    </source>
</evidence>
<dbReference type="Proteomes" id="UP001291926">
    <property type="component" value="Unassembled WGS sequence"/>
</dbReference>
<reference evidence="6 7" key="1">
    <citation type="journal article" date="2023" name="bioRxiv">
        <title>Genome report: Whole genome sequence and annotation of Penstemon davidsonii.</title>
        <authorList>
            <person name="Ostevik K.L."/>
            <person name="Alabady M."/>
            <person name="Zhang M."/>
            <person name="Rausher M.D."/>
        </authorList>
    </citation>
    <scope>NUCLEOTIDE SEQUENCE [LARGE SCALE GENOMIC DNA]</scope>
    <source>
        <strain evidence="6">DNT005</strain>
        <tissue evidence="6">Whole leaf</tissue>
    </source>
</reference>
<accession>A0ABR0CSD6</accession>
<sequence length="255" mass="28172">MDIMDHHVLVYLRRDAPTRTFTSIGTGFIVHYPDHVVRNLENDRDRVMSKKDEILAEYVVQDSRLIDLQNEWTQLQSQVQEIMLEGSDARSNSREEPCIITTSRIANGALIGQSAEVTITGIRTAVDEGPSTESHEQDLAFEPSMGNMQQGVFVGKEVEIDVLASLLSGRLVRERIGPAMLSAVQSQMGAVEITFEEVPANIFDTGGAKGLLVDTVEKIPKFIISKYDNVDTLGEEVSCSVCLQVFLHSSFGLIS</sequence>
<dbReference type="EMBL" id="JAYDYQ010002686">
    <property type="protein sequence ID" value="KAK4479964.1"/>
    <property type="molecule type" value="Genomic_DNA"/>
</dbReference>
<keyword evidence="5" id="KW-0472">Membrane</keyword>
<dbReference type="PANTHER" id="PTHR46151">
    <property type="entry name" value="NEP1-INTERACTING PROTEIN-LIKE 2"/>
    <property type="match status" value="1"/>
</dbReference>
<proteinExistence type="predicted"/>
<gene>
    <name evidence="6" type="ORF">RD792_013018</name>
</gene>
<dbReference type="PANTHER" id="PTHR46151:SF7">
    <property type="entry name" value="NEP1-INTERACTING PROTEIN 1"/>
    <property type="match status" value="1"/>
</dbReference>
<name>A0ABR0CSD6_9LAMI</name>